<name>A0A841BHX8_9ACTN</name>
<accession>A0A841BHX8</accession>
<dbReference type="Proteomes" id="UP000587527">
    <property type="component" value="Unassembled WGS sequence"/>
</dbReference>
<dbReference type="SUPFAM" id="SSF47336">
    <property type="entry name" value="ACP-like"/>
    <property type="match status" value="1"/>
</dbReference>
<dbReference type="InterPro" id="IPR020845">
    <property type="entry name" value="AMP-binding_CS"/>
</dbReference>
<keyword evidence="2" id="KW-0597">Phosphoprotein</keyword>
<dbReference type="Gene3D" id="3.30.300.30">
    <property type="match status" value="1"/>
</dbReference>
<dbReference type="Pfam" id="PF00550">
    <property type="entry name" value="PP-binding"/>
    <property type="match status" value="1"/>
</dbReference>
<protein>
    <submittedName>
        <fullName evidence="4">Acyl-coenzyme A synthetase/AMP-(Fatty) acid ligase/acyl carrier protein</fullName>
    </submittedName>
</protein>
<gene>
    <name evidence="4" type="ORF">F4553_001263</name>
</gene>
<dbReference type="Pfam" id="PF13193">
    <property type="entry name" value="AMP-binding_C"/>
    <property type="match status" value="1"/>
</dbReference>
<dbReference type="InterPro" id="IPR020806">
    <property type="entry name" value="PKS_PP-bd"/>
</dbReference>
<dbReference type="SUPFAM" id="SSF56801">
    <property type="entry name" value="Acetyl-CoA synthetase-like"/>
    <property type="match status" value="1"/>
</dbReference>
<dbReference type="PROSITE" id="PS50075">
    <property type="entry name" value="CARRIER"/>
    <property type="match status" value="1"/>
</dbReference>
<dbReference type="RefSeq" id="WP_184833379.1">
    <property type="nucleotide sequence ID" value="NZ_JACHMN010000002.1"/>
</dbReference>
<evidence type="ECO:0000259" key="3">
    <source>
        <dbReference type="PROSITE" id="PS50075"/>
    </source>
</evidence>
<evidence type="ECO:0000313" key="4">
    <source>
        <dbReference type="EMBL" id="MBB5867884.1"/>
    </source>
</evidence>
<dbReference type="SMART" id="SM00823">
    <property type="entry name" value="PKS_PP"/>
    <property type="match status" value="1"/>
</dbReference>
<evidence type="ECO:0000313" key="5">
    <source>
        <dbReference type="Proteomes" id="UP000587527"/>
    </source>
</evidence>
<dbReference type="Pfam" id="PF00501">
    <property type="entry name" value="AMP-binding"/>
    <property type="match status" value="2"/>
</dbReference>
<dbReference type="PROSITE" id="PS00455">
    <property type="entry name" value="AMP_BINDING"/>
    <property type="match status" value="1"/>
</dbReference>
<dbReference type="PANTHER" id="PTHR44845:SF6">
    <property type="entry name" value="BETA-ALANINE-ACTIVATING ENZYME"/>
    <property type="match status" value="1"/>
</dbReference>
<dbReference type="InterPro" id="IPR009081">
    <property type="entry name" value="PP-bd_ACP"/>
</dbReference>
<keyword evidence="5" id="KW-1185">Reference proteome</keyword>
<organism evidence="4 5">
    <name type="scientific">Allocatelliglobosispora scoriae</name>
    <dbReference type="NCBI Taxonomy" id="643052"/>
    <lineage>
        <taxon>Bacteria</taxon>
        <taxon>Bacillati</taxon>
        <taxon>Actinomycetota</taxon>
        <taxon>Actinomycetes</taxon>
        <taxon>Micromonosporales</taxon>
        <taxon>Micromonosporaceae</taxon>
        <taxon>Allocatelliglobosispora</taxon>
    </lineage>
</organism>
<dbReference type="GO" id="GO:0016874">
    <property type="term" value="F:ligase activity"/>
    <property type="evidence" value="ECO:0007669"/>
    <property type="project" value="UniProtKB-KW"/>
</dbReference>
<keyword evidence="4" id="KW-0436">Ligase</keyword>
<sequence length="590" mass="61996">MVTHKQYLVDLVHARAADGGAGIAVEQGTRRVSYGELSRLVGERAHELRAHGAEGAVVAIERPKAVEFIADYLAVLAVGGVVVPLDPDLPPARRGTFVELARPQFLLGAGAPAALDGRPHPDLPDEGAFVYFTSGSTGIPKPVLGSARGVSTFAAWFGPRFGFGADDRFAFLAGVSFEAGLRDIFPPLSVGATLVIPSPEDTGSPESTVDWLAEKQISVVTAVPSVARGWLRHARQKCASMRAVFFVGEPLTADVQADWYGVFPGTEIQVNSYGSTESGQGTVFRQIPVGERFSDRVPAGRPVPGTRFCLIPPEAPLDAGIVAAALADPAAAGEIVLVSRSCSHGYLGMPAENAVRFADLGDAEVAYRTGDLGRVDEQGELVVIGRADDEVKINGVRVHPAEVTRALRSLPAVADGFVVAVKHPEPRLTAYVVLAAGASTTAADLRLDLLDVLPLAMIPSRFVEVAHLPVARTGKVDRASLTALAERDAAAAVYVAPDGEIECWLADRFAELLGVSRVSATDDLFALGGDSITATRLSSRIADDLGVELSQRAIFAAATVTGVAAAVLREQLLHLDSDELTAMLDSLDSA</sequence>
<reference evidence="4 5" key="1">
    <citation type="submission" date="2020-08" db="EMBL/GenBank/DDBJ databases">
        <title>Sequencing the genomes of 1000 actinobacteria strains.</title>
        <authorList>
            <person name="Klenk H.-P."/>
        </authorList>
    </citation>
    <scope>NUCLEOTIDE SEQUENCE [LARGE SCALE GENOMIC DNA]</scope>
    <source>
        <strain evidence="4 5">DSM 45362</strain>
    </source>
</reference>
<dbReference type="PROSITE" id="PS00012">
    <property type="entry name" value="PHOSPHOPANTETHEINE"/>
    <property type="match status" value="1"/>
</dbReference>
<dbReference type="InterPro" id="IPR025110">
    <property type="entry name" value="AMP-bd_C"/>
</dbReference>
<dbReference type="GO" id="GO:0031177">
    <property type="term" value="F:phosphopantetheine binding"/>
    <property type="evidence" value="ECO:0007669"/>
    <property type="project" value="InterPro"/>
</dbReference>
<dbReference type="InterPro" id="IPR045851">
    <property type="entry name" value="AMP-bd_C_sf"/>
</dbReference>
<proteinExistence type="predicted"/>
<keyword evidence="1" id="KW-0596">Phosphopantetheine</keyword>
<dbReference type="Gene3D" id="1.10.1200.10">
    <property type="entry name" value="ACP-like"/>
    <property type="match status" value="1"/>
</dbReference>
<comment type="caution">
    <text evidence="4">The sequence shown here is derived from an EMBL/GenBank/DDBJ whole genome shotgun (WGS) entry which is preliminary data.</text>
</comment>
<evidence type="ECO:0000256" key="1">
    <source>
        <dbReference type="ARBA" id="ARBA00022450"/>
    </source>
</evidence>
<dbReference type="PANTHER" id="PTHR44845">
    <property type="entry name" value="CARRIER DOMAIN-CONTAINING PROTEIN"/>
    <property type="match status" value="1"/>
</dbReference>
<dbReference type="InterPro" id="IPR006162">
    <property type="entry name" value="Ppantetheine_attach_site"/>
</dbReference>
<dbReference type="InterPro" id="IPR000873">
    <property type="entry name" value="AMP-dep_synth/lig_dom"/>
</dbReference>
<dbReference type="AlphaFoldDB" id="A0A841BHX8"/>
<dbReference type="Gene3D" id="3.40.50.12780">
    <property type="entry name" value="N-terminal domain of ligase-like"/>
    <property type="match status" value="1"/>
</dbReference>
<dbReference type="InterPro" id="IPR036736">
    <property type="entry name" value="ACP-like_sf"/>
</dbReference>
<feature type="domain" description="Carrier" evidence="3">
    <location>
        <begin position="496"/>
        <end position="571"/>
    </location>
</feature>
<dbReference type="InterPro" id="IPR042099">
    <property type="entry name" value="ANL_N_sf"/>
</dbReference>
<dbReference type="EMBL" id="JACHMN010000002">
    <property type="protein sequence ID" value="MBB5867884.1"/>
    <property type="molecule type" value="Genomic_DNA"/>
</dbReference>
<evidence type="ECO:0000256" key="2">
    <source>
        <dbReference type="ARBA" id="ARBA00022553"/>
    </source>
</evidence>